<keyword evidence="3" id="KW-1185">Reference proteome</keyword>
<dbReference type="Pfam" id="PF16249">
    <property type="entry name" value="DUF4906"/>
    <property type="match status" value="1"/>
</dbReference>
<sequence length="519" mass="56048">MLLFTLLSVGCLSKHDVPAPDSPDAGARVIFRLHASPVATQSAVMSGKLTKPSQESQVGDASLYFFSETIPGDLRHVYADSESNIQVTLPKGRYELFTLANIGEDPGDMTRDQVEKYICTLGSGDDPIDGGLIPMSARQTVTIGGDAEIPILLRRTVARVDLTVTVDPSCPENLTVHTVSLRNVAGSIAMFGDNRPPADEMISPYSTVGVTDNRIQRTYYIPENLCGENPAITDQQYRNVANAPAGATYIHIYATFCGMNISYFVFLGDNTTTDFNLRRNRHYTVNVNILGVNNDDMRVSMTTLMLTQGPDAAYDLSKPATITLMPVCTNDPEAPLWFSYALNKGTGFITLDGMPISANEKRRVYSDTELACRYIQDDAGEVEILFTLTDAYGNCVTNDASTTYRDANPVSVLTMTSKVGMVATVAFTINESGYSGRFTVSYRSVSGSGEVTIDGSKIVSGGSKTTAANTAPLGVKCPVNITPSGDFSGDFTVSDMKGNSRSFRIYVSKTLSTIDVTEI</sequence>
<dbReference type="STRING" id="742725.HMPREF9450_01954"/>
<dbReference type="HOGENOM" id="CLU_447347_0_0_10"/>
<dbReference type="AlphaFoldDB" id="G5HBD9"/>
<dbReference type="PATRIC" id="fig|742725.3.peg.2050"/>
<organism evidence="2 3">
    <name type="scientific">Alistipes indistinctus YIT 12060</name>
    <dbReference type="NCBI Taxonomy" id="742725"/>
    <lineage>
        <taxon>Bacteria</taxon>
        <taxon>Pseudomonadati</taxon>
        <taxon>Bacteroidota</taxon>
        <taxon>Bacteroidia</taxon>
        <taxon>Bacteroidales</taxon>
        <taxon>Rikenellaceae</taxon>
        <taxon>Alistipes</taxon>
    </lineage>
</organism>
<proteinExistence type="predicted"/>
<accession>G5HBD9</accession>
<dbReference type="Proteomes" id="UP000006008">
    <property type="component" value="Unassembled WGS sequence"/>
</dbReference>
<name>G5HBD9_9BACT</name>
<feature type="domain" description="DUF4906" evidence="1">
    <location>
        <begin position="216"/>
        <end position="287"/>
    </location>
</feature>
<evidence type="ECO:0000313" key="3">
    <source>
        <dbReference type="Proteomes" id="UP000006008"/>
    </source>
</evidence>
<gene>
    <name evidence="2" type="ORF">HMPREF9450_01954</name>
</gene>
<dbReference type="InterPro" id="IPR032594">
    <property type="entry name" value="DUF4906"/>
</dbReference>
<evidence type="ECO:0000313" key="2">
    <source>
        <dbReference type="EMBL" id="EHB91905.1"/>
    </source>
</evidence>
<protein>
    <recommendedName>
        <fullName evidence="1">DUF4906 domain-containing protein</fullName>
    </recommendedName>
</protein>
<dbReference type="EMBL" id="ADLD01000013">
    <property type="protein sequence ID" value="EHB91905.1"/>
    <property type="molecule type" value="Genomic_DNA"/>
</dbReference>
<reference evidence="2 3" key="1">
    <citation type="submission" date="2011-08" db="EMBL/GenBank/DDBJ databases">
        <title>The Genome Sequence of Alistipes indistinctus YIT 12060.</title>
        <authorList>
            <consortium name="The Broad Institute Genome Sequencing Platform"/>
            <person name="Earl A."/>
            <person name="Ward D."/>
            <person name="Feldgarden M."/>
            <person name="Gevers D."/>
            <person name="Morotomi M."/>
            <person name="Young S.K."/>
            <person name="Zeng Q."/>
            <person name="Gargeya S."/>
            <person name="Fitzgerald M."/>
            <person name="Haas B."/>
            <person name="Abouelleil A."/>
            <person name="Alvarado L."/>
            <person name="Arachchi H.M."/>
            <person name="Berlin A."/>
            <person name="Brown A."/>
            <person name="Chapman S.B."/>
            <person name="Chen Z."/>
            <person name="Dunbar C."/>
            <person name="Freedman E."/>
            <person name="Gearin G."/>
            <person name="Gellesch M."/>
            <person name="Goldberg J."/>
            <person name="Griggs A."/>
            <person name="Gujja S."/>
            <person name="Heiman D."/>
            <person name="Howarth C."/>
            <person name="Larson L."/>
            <person name="Lui A."/>
            <person name="MacDonald P.J.P."/>
            <person name="Montmayeur A."/>
            <person name="Murphy C."/>
            <person name="Neiman D."/>
            <person name="Pearson M."/>
            <person name="Priest M."/>
            <person name="Roberts A."/>
            <person name="Saif S."/>
            <person name="Shea T."/>
            <person name="Shenoy N."/>
            <person name="Sisk P."/>
            <person name="Stolte C."/>
            <person name="Sykes S."/>
            <person name="Wortman J."/>
            <person name="Nusbaum C."/>
            <person name="Birren B."/>
        </authorList>
    </citation>
    <scope>NUCLEOTIDE SEQUENCE [LARGE SCALE GENOMIC DNA]</scope>
    <source>
        <strain evidence="2 3">YIT 12060</strain>
    </source>
</reference>
<comment type="caution">
    <text evidence="2">The sequence shown here is derived from an EMBL/GenBank/DDBJ whole genome shotgun (WGS) entry which is preliminary data.</text>
</comment>
<dbReference type="eggNOG" id="ENOG502ZQ7M">
    <property type="taxonomic scope" value="Bacteria"/>
</dbReference>
<evidence type="ECO:0000259" key="1">
    <source>
        <dbReference type="Pfam" id="PF16249"/>
    </source>
</evidence>